<dbReference type="GO" id="GO:0016020">
    <property type="term" value="C:membrane"/>
    <property type="evidence" value="ECO:0007669"/>
    <property type="project" value="UniProtKB-SubCell"/>
</dbReference>
<evidence type="ECO:0000256" key="2">
    <source>
        <dbReference type="ARBA" id="ARBA00007262"/>
    </source>
</evidence>
<dbReference type="AlphaFoldDB" id="A0A2N3MXL4"/>
<accession>A0A2N3MXL4</accession>
<evidence type="ECO:0000256" key="4">
    <source>
        <dbReference type="ARBA" id="ARBA00022989"/>
    </source>
</evidence>
<evidence type="ECO:0000256" key="5">
    <source>
        <dbReference type="ARBA" id="ARBA00023136"/>
    </source>
</evidence>
<dbReference type="InParanoid" id="A0A2N3MXL4"/>
<comment type="caution">
    <text evidence="8">The sequence shown here is derived from an EMBL/GenBank/DDBJ whole genome shotgun (WGS) entry which is preliminary data.</text>
</comment>
<dbReference type="InterPro" id="IPR038213">
    <property type="entry name" value="IFI6/IFI27-like_sf"/>
</dbReference>
<evidence type="ECO:0000256" key="1">
    <source>
        <dbReference type="ARBA" id="ARBA00004141"/>
    </source>
</evidence>
<comment type="similarity">
    <text evidence="2">Belongs to the IFI6/IFI27 family.</text>
</comment>
<proteinExistence type="inferred from homology"/>
<evidence type="ECO:0000313" key="9">
    <source>
        <dbReference type="Proteomes" id="UP000233524"/>
    </source>
</evidence>
<protein>
    <submittedName>
        <fullName evidence="8">Uncharacterized protein</fullName>
    </submittedName>
</protein>
<keyword evidence="9" id="KW-1185">Reference proteome</keyword>
<comment type="subcellular location">
    <subcellularLocation>
        <location evidence="1">Membrane</location>
        <topology evidence="1">Multi-pass membrane protein</topology>
    </subcellularLocation>
</comment>
<evidence type="ECO:0000256" key="7">
    <source>
        <dbReference type="SAM" id="Phobius"/>
    </source>
</evidence>
<feature type="transmembrane region" description="Helical" evidence="7">
    <location>
        <begin position="20"/>
        <end position="44"/>
    </location>
</feature>
<name>A0A2N3MXL4_9PEZI</name>
<reference evidence="8 9" key="1">
    <citation type="journal article" date="2017" name="G3 (Bethesda)">
        <title>First Draft Genome Sequence of the Pathogenic Fungus Lomentospora prolificans (Formerly Scedosporium prolificans).</title>
        <authorList>
            <person name="Luo R."/>
            <person name="Zimin A."/>
            <person name="Workman R."/>
            <person name="Fan Y."/>
            <person name="Pertea G."/>
            <person name="Grossman N."/>
            <person name="Wear M.P."/>
            <person name="Jia B."/>
            <person name="Miller H."/>
            <person name="Casadevall A."/>
            <person name="Timp W."/>
            <person name="Zhang S.X."/>
            <person name="Salzberg S.L."/>
        </authorList>
    </citation>
    <scope>NUCLEOTIDE SEQUENCE [LARGE SCALE GENOMIC DNA]</scope>
    <source>
        <strain evidence="8 9">JHH-5317</strain>
    </source>
</reference>
<dbReference type="Proteomes" id="UP000233524">
    <property type="component" value="Unassembled WGS sequence"/>
</dbReference>
<dbReference type="EMBL" id="NLAX01001623">
    <property type="protein sequence ID" value="PKS04916.1"/>
    <property type="molecule type" value="Genomic_DNA"/>
</dbReference>
<feature type="region of interest" description="Disordered" evidence="6">
    <location>
        <begin position="110"/>
        <end position="130"/>
    </location>
</feature>
<gene>
    <name evidence="8" type="ORF">jhhlp_008281</name>
</gene>
<dbReference type="Gene3D" id="6.10.110.10">
    <property type="match status" value="1"/>
</dbReference>
<keyword evidence="4 7" id="KW-1133">Transmembrane helix</keyword>
<sequence length="130" mass="12220">MAPFPAATEWVLANPRTSATILAGASAIVAPAAIAAPALVAVGFGSQGIIASSAAASIQAGLGSVAAGSLFATLQSAGMAGYGAAAVNGVDQIAGGATVVAAGVKGIFGDNGGSSRGEATDDTRTDTLED</sequence>
<dbReference type="PANTHER" id="PTHR16932:SF18">
    <property type="entry name" value="INTERFERON, ALPHA-INDUCIBLE PROTEIN 27-LIKE 2"/>
    <property type="match status" value="1"/>
</dbReference>
<evidence type="ECO:0000256" key="3">
    <source>
        <dbReference type="ARBA" id="ARBA00022692"/>
    </source>
</evidence>
<keyword evidence="5 7" id="KW-0472">Membrane</keyword>
<evidence type="ECO:0000313" key="8">
    <source>
        <dbReference type="EMBL" id="PKS04916.1"/>
    </source>
</evidence>
<dbReference type="STRING" id="41688.A0A2N3MXL4"/>
<evidence type="ECO:0000256" key="6">
    <source>
        <dbReference type="SAM" id="MobiDB-lite"/>
    </source>
</evidence>
<organism evidence="8 9">
    <name type="scientific">Lomentospora prolificans</name>
    <dbReference type="NCBI Taxonomy" id="41688"/>
    <lineage>
        <taxon>Eukaryota</taxon>
        <taxon>Fungi</taxon>
        <taxon>Dikarya</taxon>
        <taxon>Ascomycota</taxon>
        <taxon>Pezizomycotina</taxon>
        <taxon>Sordariomycetes</taxon>
        <taxon>Hypocreomycetidae</taxon>
        <taxon>Microascales</taxon>
        <taxon>Microascaceae</taxon>
        <taxon>Lomentospora</taxon>
    </lineage>
</organism>
<feature type="compositionally biased region" description="Basic and acidic residues" evidence="6">
    <location>
        <begin position="118"/>
        <end position="130"/>
    </location>
</feature>
<dbReference type="Pfam" id="PF06140">
    <property type="entry name" value="Ifi-6-16"/>
    <property type="match status" value="1"/>
</dbReference>
<dbReference type="PANTHER" id="PTHR16932">
    <property type="entry name" value="INTERFERON ALPHA-INDUCIBLE PROTEIN 27"/>
    <property type="match status" value="1"/>
</dbReference>
<dbReference type="VEuPathDB" id="FungiDB:jhhlp_008281"/>
<keyword evidence="3 7" id="KW-0812">Transmembrane</keyword>
<dbReference type="InterPro" id="IPR009311">
    <property type="entry name" value="IFI6/IFI27-like"/>
</dbReference>